<accession>D8WWJ0</accession>
<dbReference type="NCBIfam" id="TIGR02724">
    <property type="entry name" value="phenyl_P_beta"/>
    <property type="match status" value="1"/>
</dbReference>
<feature type="domain" description="3-octaprenyl-4-hydroxybenzoate carboxy-lyase-like Rift-related" evidence="1">
    <location>
        <begin position="101"/>
        <end position="302"/>
    </location>
</feature>
<dbReference type="NCBIfam" id="TIGR00148">
    <property type="entry name" value="UbiD family decarboxylase"/>
    <property type="match status" value="1"/>
</dbReference>
<dbReference type="InterPro" id="IPR049381">
    <property type="entry name" value="UbiD-like_C"/>
</dbReference>
<evidence type="ECO:0000259" key="3">
    <source>
        <dbReference type="Pfam" id="PF20696"/>
    </source>
</evidence>
<protein>
    <submittedName>
        <fullName evidence="4">Putative phenylphosphate carboxylase beta subunit PpcB</fullName>
    </submittedName>
</protein>
<dbReference type="GO" id="GO:0046281">
    <property type="term" value="P:cinnamic acid catabolic process"/>
    <property type="evidence" value="ECO:0007669"/>
    <property type="project" value="TreeGrafter"/>
</dbReference>
<dbReference type="EMBL" id="GU357934">
    <property type="protein sequence ID" value="ADJ93944.1"/>
    <property type="molecule type" value="Genomic_DNA"/>
</dbReference>
<dbReference type="GO" id="GO:0033494">
    <property type="term" value="P:ferulate metabolic process"/>
    <property type="evidence" value="ECO:0007669"/>
    <property type="project" value="TreeGrafter"/>
</dbReference>
<dbReference type="Pfam" id="PF01977">
    <property type="entry name" value="UbiD"/>
    <property type="match status" value="1"/>
</dbReference>
<dbReference type="InterPro" id="IPR049383">
    <property type="entry name" value="UbiD-like_N"/>
</dbReference>
<proteinExistence type="predicted"/>
<dbReference type="PANTHER" id="PTHR30108">
    <property type="entry name" value="3-OCTAPRENYL-4-HYDROXYBENZOATE CARBOXY-LYASE-RELATED"/>
    <property type="match status" value="1"/>
</dbReference>
<evidence type="ECO:0000313" key="4">
    <source>
        <dbReference type="EMBL" id="ADJ93944.1"/>
    </source>
</evidence>
<reference evidence="4" key="1">
    <citation type="journal article" date="2010" name="Environ. Microbiol.">
        <title>Identification of enzymes involved in anaerobic benzene degradation by a strictly anaerobic iron-reducing enrichment culture.</title>
        <authorList>
            <person name="Abu Laban N."/>
            <person name="Selesi D."/>
            <person name="Rattei T."/>
            <person name="Tischler P."/>
            <person name="Meckenstock R.U."/>
        </authorList>
    </citation>
    <scope>NUCLEOTIDE SEQUENCE</scope>
</reference>
<dbReference type="PANTHER" id="PTHR30108:SF17">
    <property type="entry name" value="FERULIC ACID DECARBOXYLASE 1"/>
    <property type="match status" value="1"/>
</dbReference>
<dbReference type="AlphaFoldDB" id="D8WWJ0"/>
<dbReference type="InterPro" id="IPR002830">
    <property type="entry name" value="UbiD"/>
</dbReference>
<dbReference type="SUPFAM" id="SSF50475">
    <property type="entry name" value="FMN-binding split barrel"/>
    <property type="match status" value="1"/>
</dbReference>
<evidence type="ECO:0000259" key="2">
    <source>
        <dbReference type="Pfam" id="PF20695"/>
    </source>
</evidence>
<feature type="domain" description="3-octaprenyl-4-hydroxybenzoate carboxy-lyase-like C-terminal" evidence="3">
    <location>
        <begin position="307"/>
        <end position="437"/>
    </location>
</feature>
<name>D8WWJ0_9FIRM</name>
<dbReference type="Gene3D" id="3.40.1670.10">
    <property type="entry name" value="UbiD C-terminal domain-like"/>
    <property type="match status" value="1"/>
</dbReference>
<dbReference type="Pfam" id="PF20696">
    <property type="entry name" value="UbiD_C"/>
    <property type="match status" value="1"/>
</dbReference>
<dbReference type="GO" id="GO:0016831">
    <property type="term" value="F:carboxy-lyase activity"/>
    <property type="evidence" value="ECO:0007669"/>
    <property type="project" value="InterPro"/>
</dbReference>
<evidence type="ECO:0000259" key="1">
    <source>
        <dbReference type="Pfam" id="PF01977"/>
    </source>
</evidence>
<feature type="domain" description="3-octaprenyl-4-hydroxybenzoate carboxy-lyase-like N-terminal" evidence="2">
    <location>
        <begin position="8"/>
        <end position="86"/>
    </location>
</feature>
<feature type="non-terminal residue" evidence="4">
    <location>
        <position position="473"/>
    </location>
</feature>
<sequence>MDMRDYVKACEEIGELHRIKAEVDWNLEISHIVKENEEKGGPALLFENVKGHTSPVFAGAFGSSKRVATILGMPTDLSMCDLAQRWMKTKLDTVIAPEEVATGPVMENVDEGDAINLEKFPVLKIYPRDGGRFIGTTVFVVLRDPETGEVNFGTYRMQMFDGKRCGVNTMPGKKGERILRKYKKLGIKAPAVAVIGCDPLMMLGGSLMSSKASVMEIVGSLRGEAVKFIKSPVNGLPIPADAEIVLEGEIDPDNLLPEGPFGEYTGYYTHELMEIVKKPCLDVHKVMYRNNPILWASSLGRPVADVHMLLTFGRMASLWTDLETMKIPGIKSVYIPPESAGRFWAIVSMKTMYPGHSNQVGTAVISTSTGHYGTKGVIIVDDDIKADDIDRVLWALACRYDPMRGTQLINRGRSTTADPALDPNSDRLITSRIIMDATIPFEWPEDKKPVEITMDEEVMKKVRERWQEYGFTK</sequence>
<organism evidence="4">
    <name type="scientific">Clostridia bacterium enrichment culture clone BF</name>
    <dbReference type="NCBI Taxonomy" id="857391"/>
    <lineage>
        <taxon>Bacteria</taxon>
        <taxon>Bacillati</taxon>
        <taxon>Bacillota</taxon>
        <taxon>Clostridia</taxon>
        <taxon>environmental samples</taxon>
    </lineage>
</organism>
<dbReference type="Pfam" id="PF20695">
    <property type="entry name" value="UbiD_N"/>
    <property type="match status" value="1"/>
</dbReference>
<dbReference type="SUPFAM" id="SSF143968">
    <property type="entry name" value="UbiD C-terminal domain-like"/>
    <property type="match status" value="1"/>
</dbReference>
<dbReference type="InterPro" id="IPR048304">
    <property type="entry name" value="UbiD_Rift_dom"/>
</dbReference>
<dbReference type="GO" id="GO:0005737">
    <property type="term" value="C:cytoplasm"/>
    <property type="evidence" value="ECO:0007669"/>
    <property type="project" value="TreeGrafter"/>
</dbReference>
<dbReference type="InterPro" id="IPR014096">
    <property type="entry name" value="Phenyl_P_COase_b"/>
</dbReference>